<dbReference type="CDD" id="cd01025">
    <property type="entry name" value="TOPRIM_recR"/>
    <property type="match status" value="1"/>
</dbReference>
<evidence type="ECO:0000256" key="7">
    <source>
        <dbReference type="HAMAP-Rule" id="MF_00017"/>
    </source>
</evidence>
<keyword evidence="3 7" id="KW-0863">Zinc-finger</keyword>
<dbReference type="InterPro" id="IPR006171">
    <property type="entry name" value="TOPRIM_dom"/>
</dbReference>
<protein>
    <recommendedName>
        <fullName evidence="7">Recombination protein RecR</fullName>
    </recommendedName>
</protein>
<keyword evidence="2 7" id="KW-0227">DNA damage</keyword>
<keyword evidence="1 7" id="KW-0479">Metal-binding</keyword>
<dbReference type="InterPro" id="IPR034137">
    <property type="entry name" value="TOPRIM_RecR"/>
</dbReference>
<evidence type="ECO:0000256" key="4">
    <source>
        <dbReference type="ARBA" id="ARBA00022833"/>
    </source>
</evidence>
<dbReference type="HAMAP" id="MF_00017">
    <property type="entry name" value="RecR"/>
    <property type="match status" value="1"/>
</dbReference>
<dbReference type="PANTHER" id="PTHR30446:SF0">
    <property type="entry name" value="RECOMBINATION PROTEIN RECR"/>
    <property type="match status" value="1"/>
</dbReference>
<keyword evidence="4 7" id="KW-0862">Zinc</keyword>
<comment type="similarity">
    <text evidence="7">Belongs to the RecR family.</text>
</comment>
<dbReference type="Pfam" id="PF13662">
    <property type="entry name" value="Toprim_4"/>
    <property type="match status" value="1"/>
</dbReference>
<evidence type="ECO:0000256" key="5">
    <source>
        <dbReference type="ARBA" id="ARBA00023172"/>
    </source>
</evidence>
<evidence type="ECO:0000256" key="2">
    <source>
        <dbReference type="ARBA" id="ARBA00022763"/>
    </source>
</evidence>
<dbReference type="SMART" id="SM00493">
    <property type="entry name" value="TOPRIM"/>
    <property type="match status" value="1"/>
</dbReference>
<dbReference type="STRING" id="1798535.A2V68_01565"/>
<keyword evidence="5 7" id="KW-0233">DNA recombination</keyword>
<feature type="zinc finger region" description="C4-type" evidence="7">
    <location>
        <begin position="58"/>
        <end position="73"/>
    </location>
</feature>
<gene>
    <name evidence="7" type="primary">recR</name>
    <name evidence="9" type="ORF">A2V68_01565</name>
</gene>
<keyword evidence="6 7" id="KW-0234">DNA repair</keyword>
<dbReference type="InterPro" id="IPR023627">
    <property type="entry name" value="Rcmb_RecR"/>
</dbReference>
<organism evidence="9 10">
    <name type="scientific">candidate division Kazan bacterium RBG_13_50_9</name>
    <dbReference type="NCBI Taxonomy" id="1798535"/>
    <lineage>
        <taxon>Bacteria</taxon>
        <taxon>Bacteria division Kazan-3B-28</taxon>
    </lineage>
</organism>
<dbReference type="Pfam" id="PF02132">
    <property type="entry name" value="RecR_ZnF"/>
    <property type="match status" value="1"/>
</dbReference>
<evidence type="ECO:0000256" key="3">
    <source>
        <dbReference type="ARBA" id="ARBA00022771"/>
    </source>
</evidence>
<dbReference type="GO" id="GO:0008270">
    <property type="term" value="F:zinc ion binding"/>
    <property type="evidence" value="ECO:0007669"/>
    <property type="project" value="UniProtKB-KW"/>
</dbReference>
<dbReference type="PROSITE" id="PS01300">
    <property type="entry name" value="RECR"/>
    <property type="match status" value="1"/>
</dbReference>
<comment type="function">
    <text evidence="7">May play a role in DNA repair. It seems to be involved in an RecBC-independent recombinational process of DNA repair. It may act with RecF and RecO.</text>
</comment>
<dbReference type="GO" id="GO:0006281">
    <property type="term" value="P:DNA repair"/>
    <property type="evidence" value="ECO:0007669"/>
    <property type="project" value="UniProtKB-UniRule"/>
</dbReference>
<dbReference type="InterPro" id="IPR000093">
    <property type="entry name" value="DNA_Rcmb_RecR"/>
</dbReference>
<dbReference type="Gene3D" id="1.10.8.420">
    <property type="entry name" value="RecR Domain 1"/>
    <property type="match status" value="1"/>
</dbReference>
<evidence type="ECO:0000313" key="10">
    <source>
        <dbReference type="Proteomes" id="UP000176651"/>
    </source>
</evidence>
<dbReference type="GO" id="GO:0006310">
    <property type="term" value="P:DNA recombination"/>
    <property type="evidence" value="ECO:0007669"/>
    <property type="project" value="UniProtKB-UniRule"/>
</dbReference>
<evidence type="ECO:0000256" key="6">
    <source>
        <dbReference type="ARBA" id="ARBA00023204"/>
    </source>
</evidence>
<dbReference type="CDD" id="cd00080">
    <property type="entry name" value="H3TH_StructSpec-5'-nucleases"/>
    <property type="match status" value="1"/>
</dbReference>
<evidence type="ECO:0000313" key="9">
    <source>
        <dbReference type="EMBL" id="OGB74035.1"/>
    </source>
</evidence>
<dbReference type="Proteomes" id="UP000176651">
    <property type="component" value="Unassembled WGS sequence"/>
</dbReference>
<feature type="domain" description="Toprim" evidence="8">
    <location>
        <begin position="81"/>
        <end position="176"/>
    </location>
</feature>
<dbReference type="PANTHER" id="PTHR30446">
    <property type="entry name" value="RECOMBINATION PROTEIN RECR"/>
    <property type="match status" value="1"/>
</dbReference>
<dbReference type="SUPFAM" id="SSF111304">
    <property type="entry name" value="Recombination protein RecR"/>
    <property type="match status" value="1"/>
</dbReference>
<sequence length="199" mass="21616">MYSLPKSVSKLINELSKLPGIGPKTASRLAFHLIKNSNIEPRELGEAFINLKSDLLYCSQCHNITDREPCSICTASRRDGGILCIVEEPLDVLAIERSRSFSGRYHVLGGRLSPLEGIGAEDLNLSDLAGRVKAEDITEVIIGTNHNIEGEATAMYIKRLLVPTGVVITRIASGLPMGGDLEYADEVTLARALEGRRSV</sequence>
<proteinExistence type="inferred from homology"/>
<dbReference type="Pfam" id="PF21175">
    <property type="entry name" value="RecR_C"/>
    <property type="match status" value="1"/>
</dbReference>
<dbReference type="NCBIfam" id="TIGR00615">
    <property type="entry name" value="recR"/>
    <property type="match status" value="1"/>
</dbReference>
<evidence type="ECO:0000259" key="8">
    <source>
        <dbReference type="PROSITE" id="PS50880"/>
    </source>
</evidence>
<dbReference type="GO" id="GO:0003677">
    <property type="term" value="F:DNA binding"/>
    <property type="evidence" value="ECO:0007669"/>
    <property type="project" value="UniProtKB-UniRule"/>
</dbReference>
<dbReference type="Pfam" id="PF21176">
    <property type="entry name" value="RecR_HhH"/>
    <property type="match status" value="1"/>
</dbReference>
<name>A0A1F4NRC0_UNCK3</name>
<comment type="caution">
    <text evidence="9">The sequence shown here is derived from an EMBL/GenBank/DDBJ whole genome shotgun (WGS) entry which is preliminary data.</text>
</comment>
<evidence type="ECO:0000256" key="1">
    <source>
        <dbReference type="ARBA" id="ARBA00022723"/>
    </source>
</evidence>
<dbReference type="InterPro" id="IPR015967">
    <property type="entry name" value="Rcmb_RecR_Znf"/>
</dbReference>
<dbReference type="Gene3D" id="3.40.1360.10">
    <property type="match status" value="1"/>
</dbReference>
<dbReference type="Gene3D" id="3.30.60.80">
    <property type="match status" value="1"/>
</dbReference>
<reference evidence="9 10" key="1">
    <citation type="journal article" date="2016" name="Nat. Commun.">
        <title>Thousands of microbial genomes shed light on interconnected biogeochemical processes in an aquifer system.</title>
        <authorList>
            <person name="Anantharaman K."/>
            <person name="Brown C.T."/>
            <person name="Hug L.A."/>
            <person name="Sharon I."/>
            <person name="Castelle C.J."/>
            <person name="Probst A.J."/>
            <person name="Thomas B.C."/>
            <person name="Singh A."/>
            <person name="Wilkins M.J."/>
            <person name="Karaoz U."/>
            <person name="Brodie E.L."/>
            <person name="Williams K.H."/>
            <person name="Hubbard S.S."/>
            <person name="Banfield J.F."/>
        </authorList>
    </citation>
    <scope>NUCLEOTIDE SEQUENCE [LARGE SCALE GENOMIC DNA]</scope>
</reference>
<dbReference type="EMBL" id="META01000006">
    <property type="protein sequence ID" value="OGB74035.1"/>
    <property type="molecule type" value="Genomic_DNA"/>
</dbReference>
<dbReference type="PROSITE" id="PS50880">
    <property type="entry name" value="TOPRIM"/>
    <property type="match status" value="1"/>
</dbReference>
<dbReference type="Gene3D" id="6.10.250.240">
    <property type="match status" value="1"/>
</dbReference>
<dbReference type="AlphaFoldDB" id="A0A1F4NRC0"/>
<accession>A0A1F4NRC0</accession>